<keyword evidence="2" id="KW-1185">Reference proteome</keyword>
<dbReference type="FunCoup" id="A0A194YLI2">
    <property type="interactions" value="299"/>
</dbReference>
<organism evidence="1 2">
    <name type="scientific">Sorghum bicolor</name>
    <name type="common">Sorghum</name>
    <name type="synonym">Sorghum vulgare</name>
    <dbReference type="NCBI Taxonomy" id="4558"/>
    <lineage>
        <taxon>Eukaryota</taxon>
        <taxon>Viridiplantae</taxon>
        <taxon>Streptophyta</taxon>
        <taxon>Embryophyta</taxon>
        <taxon>Tracheophyta</taxon>
        <taxon>Spermatophyta</taxon>
        <taxon>Magnoliopsida</taxon>
        <taxon>Liliopsida</taxon>
        <taxon>Poales</taxon>
        <taxon>Poaceae</taxon>
        <taxon>PACMAD clade</taxon>
        <taxon>Panicoideae</taxon>
        <taxon>Andropogonodae</taxon>
        <taxon>Andropogoneae</taxon>
        <taxon>Sorghinae</taxon>
        <taxon>Sorghum</taxon>
    </lineage>
</organism>
<dbReference type="Gramene" id="OQU76765">
    <property type="protein sequence ID" value="OQU76765"/>
    <property type="gene ID" value="SORBI_3010G202900"/>
</dbReference>
<dbReference type="EMBL" id="CM000769">
    <property type="protein sequence ID" value="OQU76765.1"/>
    <property type="molecule type" value="Genomic_DNA"/>
</dbReference>
<dbReference type="InterPro" id="IPR029063">
    <property type="entry name" value="SAM-dependent_MTases_sf"/>
</dbReference>
<dbReference type="InParanoid" id="A0A194YLI2"/>
<dbReference type="AlphaFoldDB" id="A0A194YLI2"/>
<dbReference type="Gramene" id="KXG20456">
    <property type="protein sequence ID" value="KXG20456"/>
    <property type="gene ID" value="SORBI_3010G202900"/>
</dbReference>
<gene>
    <name evidence="1" type="ORF">SORBI_3010G202900</name>
</gene>
<protein>
    <recommendedName>
        <fullName evidence="3">Methyltransferase-like protein 22</fullName>
    </recommendedName>
</protein>
<evidence type="ECO:0008006" key="3">
    <source>
        <dbReference type="Google" id="ProtNLM"/>
    </source>
</evidence>
<sequence length="342" mass="37392">MEAGGGGAEEEQVMSEVHLGCPPHFSGLHVSRFSFSSRPVGPSGDNDGGGGDGSELVAATSGSFAVDEDGDLVLDRRRGRNKYVRSDCHLLTIQHGVTSSLKSVGLQVWKAALLLADFVLHKSFSSSNFDGVTAIEIGAGTGLVGLALAPVARRIFVTDRGTDILDNCLANVHINSGMLKFDEAKVCVRELDWKTSWPPPVGTYDPSDPSRYLWSASEVEEAEKATVLFAADVIYSDDLTDLFFDTVKKLMSSGAKKVLYLALEKRYNFSLDELDVVANGYMHFRSFFTAQDGHGDPIDGYGPGFVGKQIDPAEIPQYIREYERGKDLEMWMIMYSPDQKQQ</sequence>
<evidence type="ECO:0000313" key="1">
    <source>
        <dbReference type="EMBL" id="KXG20456.1"/>
    </source>
</evidence>
<dbReference type="PANTHER" id="PTHR23108">
    <property type="entry name" value="METHYLTRANSFERASE-RELATED"/>
    <property type="match status" value="1"/>
</dbReference>
<dbReference type="SUPFAM" id="SSF53335">
    <property type="entry name" value="S-adenosyl-L-methionine-dependent methyltransferases"/>
    <property type="match status" value="1"/>
</dbReference>
<reference evidence="1 2" key="1">
    <citation type="journal article" date="2009" name="Nature">
        <title>The Sorghum bicolor genome and the diversification of grasses.</title>
        <authorList>
            <person name="Paterson A.H."/>
            <person name="Bowers J.E."/>
            <person name="Bruggmann R."/>
            <person name="Dubchak I."/>
            <person name="Grimwood J."/>
            <person name="Gundlach H."/>
            <person name="Haberer G."/>
            <person name="Hellsten U."/>
            <person name="Mitros T."/>
            <person name="Poliakov A."/>
            <person name="Schmutz J."/>
            <person name="Spannagl M."/>
            <person name="Tang H."/>
            <person name="Wang X."/>
            <person name="Wicker T."/>
            <person name="Bharti A.K."/>
            <person name="Chapman J."/>
            <person name="Feltus F.A."/>
            <person name="Gowik U."/>
            <person name="Grigoriev I.V."/>
            <person name="Lyons E."/>
            <person name="Maher C.A."/>
            <person name="Martis M."/>
            <person name="Narechania A."/>
            <person name="Otillar R.P."/>
            <person name="Penning B.W."/>
            <person name="Salamov A.A."/>
            <person name="Wang Y."/>
            <person name="Zhang L."/>
            <person name="Carpita N.C."/>
            <person name="Freeling M."/>
            <person name="Gingle A.R."/>
            <person name="Hash C.T."/>
            <person name="Keller B."/>
            <person name="Klein P."/>
            <person name="Kresovich S."/>
            <person name="McCann M.C."/>
            <person name="Ming R."/>
            <person name="Peterson D.G."/>
            <person name="Mehboob-ur-Rahman"/>
            <person name="Ware D."/>
            <person name="Westhoff P."/>
            <person name="Mayer K.F."/>
            <person name="Messing J."/>
            <person name="Rokhsar D.S."/>
        </authorList>
    </citation>
    <scope>NUCLEOTIDE SEQUENCE [LARGE SCALE GENOMIC DNA]</scope>
    <source>
        <strain evidence="2">cv. BTx623</strain>
    </source>
</reference>
<dbReference type="Proteomes" id="UP000000768">
    <property type="component" value="Chromosome 10"/>
</dbReference>
<proteinExistence type="predicted"/>
<dbReference type="FunFam" id="3.40.50.150:FF:000267">
    <property type="entry name" value="Putative methyltransferase family protein"/>
    <property type="match status" value="1"/>
</dbReference>
<name>A0A194YLI2_SORBI</name>
<accession>A0A194YLI2</accession>
<dbReference type="Gene3D" id="3.40.50.150">
    <property type="entry name" value="Vaccinia Virus protein VP39"/>
    <property type="match status" value="1"/>
</dbReference>
<dbReference type="InterPro" id="IPR038899">
    <property type="entry name" value="METTL22"/>
</dbReference>
<dbReference type="Pfam" id="PF10294">
    <property type="entry name" value="Methyltransf_16"/>
    <property type="match status" value="1"/>
</dbReference>
<dbReference type="SMR" id="A0A194YLI2"/>
<reference evidence="2" key="3">
    <citation type="journal article" date="2018" name="Plant J.">
        <title>The Sorghum bicolor reference genome: improved assembly, gene annotations, a transcriptome atlas, and signatures of genome organization.</title>
        <authorList>
            <person name="McCormick R.F."/>
            <person name="Truong S.K."/>
            <person name="Sreedasyam A."/>
            <person name="Jenkins J."/>
            <person name="Shu S."/>
            <person name="Sims D."/>
            <person name="Kennedy M."/>
            <person name="Amirebrahimi M."/>
            <person name="Weers B.D."/>
            <person name="McKinley B."/>
            <person name="Mattison A."/>
            <person name="Morishige D.T."/>
            <person name="Grimwood J."/>
            <person name="Schmutz J."/>
            <person name="Mullet J.E."/>
        </authorList>
    </citation>
    <scope>NUCLEOTIDE SEQUENCE [LARGE SCALE GENOMIC DNA]</scope>
    <source>
        <strain evidence="2">cv. BTx623</strain>
    </source>
</reference>
<dbReference type="InterPro" id="IPR019410">
    <property type="entry name" value="Methyltransf_16"/>
</dbReference>
<reference evidence="1" key="2">
    <citation type="submission" date="2017-02" db="EMBL/GenBank/DDBJ databases">
        <title>WGS assembly of Sorghum bicolor.</title>
        <authorList>
            <person name="Paterson A."/>
            <person name="Mullet J."/>
            <person name="Bowers J."/>
            <person name="Bruggmann R."/>
            <person name="Dubchak I."/>
            <person name="Grimwood J."/>
            <person name="Gundlach H."/>
            <person name="Haberer G."/>
            <person name="Hellsten U."/>
            <person name="Mitros T."/>
            <person name="Poliakov A."/>
            <person name="Schmutz J."/>
            <person name="Spannagl M."/>
            <person name="Tang H."/>
            <person name="Wang X."/>
            <person name="Wicker T."/>
            <person name="Bharti A."/>
            <person name="Chapman J."/>
            <person name="Feltus F."/>
            <person name="Gowik U."/>
            <person name="Grigoriev I."/>
            <person name="Lyons E."/>
            <person name="Maher C."/>
            <person name="Martis M."/>
            <person name="Narechania A."/>
            <person name="Otillar R."/>
            <person name="Penning B."/>
            <person name="Salamov A."/>
            <person name="Wang Y."/>
            <person name="Zhang L."/>
            <person name="Carpita N."/>
            <person name="Freeling M."/>
            <person name="Gingle A."/>
            <person name="Hash C."/>
            <person name="Keller B."/>
            <person name="Klein P."/>
            <person name="Kresovich S."/>
            <person name="Mccann M."/>
            <person name="Ming R."/>
            <person name="Peterson D."/>
            <person name="Rahman M."/>
            <person name="Ware D."/>
            <person name="Westhoff P."/>
            <person name="Mayer K."/>
            <person name="Messing J."/>
            <person name="Sims D."/>
            <person name="Jenkins J."/>
            <person name="Shu S."/>
            <person name="Rokhsar D."/>
        </authorList>
    </citation>
    <scope>NUCLEOTIDE SEQUENCE</scope>
</reference>
<dbReference type="GO" id="GO:0008276">
    <property type="term" value="F:protein methyltransferase activity"/>
    <property type="evidence" value="ECO:0000318"/>
    <property type="project" value="GO_Central"/>
</dbReference>
<dbReference type="STRING" id="4558.A0A194YLI2"/>
<dbReference type="PANTHER" id="PTHR23108:SF0">
    <property type="entry name" value="METHYLTRANSFERASE-LIKE PROTEIN 22"/>
    <property type="match status" value="1"/>
</dbReference>
<evidence type="ECO:0000313" key="2">
    <source>
        <dbReference type="Proteomes" id="UP000000768"/>
    </source>
</evidence>
<dbReference type="EMBL" id="CM000769">
    <property type="protein sequence ID" value="KXG20456.1"/>
    <property type="molecule type" value="Genomic_DNA"/>
</dbReference>
<dbReference type="GO" id="GO:0005634">
    <property type="term" value="C:nucleus"/>
    <property type="evidence" value="ECO:0000318"/>
    <property type="project" value="GO_Central"/>
</dbReference>
<dbReference type="ExpressionAtlas" id="A0A194YLI2">
    <property type="expression patterns" value="baseline and differential"/>
</dbReference>